<comment type="caution">
    <text evidence="2">The sequence shown here is derived from an EMBL/GenBank/DDBJ whole genome shotgun (WGS) entry which is preliminary data.</text>
</comment>
<keyword evidence="1" id="KW-0472">Membrane</keyword>
<keyword evidence="1" id="KW-0812">Transmembrane</keyword>
<accession>A0A0A8X463</accession>
<feature type="transmembrane region" description="Helical" evidence="1">
    <location>
        <begin position="76"/>
        <end position="102"/>
    </location>
</feature>
<gene>
    <name evidence="2" type="ORF">SAMD00020551_2929</name>
</gene>
<keyword evidence="3" id="KW-1185">Reference proteome</keyword>
<proteinExistence type="predicted"/>
<evidence type="ECO:0000313" key="3">
    <source>
        <dbReference type="Proteomes" id="UP000031014"/>
    </source>
</evidence>
<dbReference type="AlphaFoldDB" id="A0A0A8X463"/>
<feature type="transmembrane region" description="Helical" evidence="1">
    <location>
        <begin position="35"/>
        <end position="56"/>
    </location>
</feature>
<feature type="transmembrane region" description="Helical" evidence="1">
    <location>
        <begin position="192"/>
        <end position="215"/>
    </location>
</feature>
<name>A0A0A8X463_MESS1</name>
<reference evidence="2 3" key="1">
    <citation type="submission" date="2013-06" db="EMBL/GenBank/DDBJ databases">
        <title>Whole genome shotgun sequence of Bacillus selenatarsenatis SF-1.</title>
        <authorList>
            <person name="Kuroda M."/>
            <person name="Sei K."/>
            <person name="Yamashita M."/>
            <person name="Ike M."/>
        </authorList>
    </citation>
    <scope>NUCLEOTIDE SEQUENCE [LARGE SCALE GENOMIC DNA]</scope>
    <source>
        <strain evidence="2 3">SF-1</strain>
    </source>
</reference>
<sequence>MMNNRIEVLRGLLNYHYYTYKLRDSEQVPGVWKKATLLILLSGLVFGVSAYFGIGSEYLSKQLTSVSRAEYEMQKLLFMIGQTILGLFFGAVMIFLPALFFWTLSDLELKKLVAVQLFVIPVLLLEKVLVIPLAILLGLTEISSPFSLGILAQYITGNEFLIQLLSTMSIFKLWIIFIEYKYLKMLMERNPKIILVIVISINLIIWLFAALFSFIQFEKIL</sequence>
<evidence type="ECO:0000313" key="2">
    <source>
        <dbReference type="EMBL" id="GAM14775.1"/>
    </source>
</evidence>
<organism evidence="2 3">
    <name type="scientific">Mesobacillus selenatarsenatis (strain DSM 18680 / JCM 14380 / FERM P-15431 / SF-1)</name>
    <dbReference type="NCBI Taxonomy" id="1321606"/>
    <lineage>
        <taxon>Bacteria</taxon>
        <taxon>Bacillati</taxon>
        <taxon>Bacillota</taxon>
        <taxon>Bacilli</taxon>
        <taxon>Bacillales</taxon>
        <taxon>Bacillaceae</taxon>
        <taxon>Mesobacillus</taxon>
    </lineage>
</organism>
<dbReference type="EMBL" id="BASE01000069">
    <property type="protein sequence ID" value="GAM14775.1"/>
    <property type="molecule type" value="Genomic_DNA"/>
</dbReference>
<dbReference type="STRING" id="1321606.SAMD00020551_2929"/>
<evidence type="ECO:0000256" key="1">
    <source>
        <dbReference type="SAM" id="Phobius"/>
    </source>
</evidence>
<dbReference type="Proteomes" id="UP000031014">
    <property type="component" value="Unassembled WGS sequence"/>
</dbReference>
<feature type="transmembrane region" description="Helical" evidence="1">
    <location>
        <begin position="160"/>
        <end position="180"/>
    </location>
</feature>
<keyword evidence="1" id="KW-1133">Transmembrane helix</keyword>
<dbReference type="RefSeq" id="WP_156972686.1">
    <property type="nucleotide sequence ID" value="NZ_BASE01000069.1"/>
</dbReference>
<dbReference type="OrthoDB" id="2455856at2"/>
<feature type="transmembrane region" description="Helical" evidence="1">
    <location>
        <begin position="114"/>
        <end position="140"/>
    </location>
</feature>
<protein>
    <submittedName>
        <fullName evidence="2">CDS_ID OB0188</fullName>
    </submittedName>
</protein>